<dbReference type="Proteomes" id="UP001229409">
    <property type="component" value="Unassembled WGS sequence"/>
</dbReference>
<feature type="transmembrane region" description="Helical" evidence="1">
    <location>
        <begin position="38"/>
        <end position="60"/>
    </location>
</feature>
<name>A0AAP4EC10_PAEPO</name>
<evidence type="ECO:0000313" key="3">
    <source>
        <dbReference type="Proteomes" id="UP001229409"/>
    </source>
</evidence>
<proteinExistence type="predicted"/>
<dbReference type="RefSeq" id="WP_279834870.1">
    <property type="nucleotide sequence ID" value="NZ_JARVWT010000006.1"/>
</dbReference>
<reference evidence="2" key="1">
    <citation type="submission" date="2023-04" db="EMBL/GenBank/DDBJ databases">
        <title>Uncovering the Secrets of Slow-Growing Bacteria in Tropical Savanna Soil through Cultivation and Genomic Analysis.</title>
        <authorList>
            <person name="Goncalves O.S."/>
            <person name="Santana M.F."/>
        </authorList>
    </citation>
    <scope>NUCLEOTIDE SEQUENCE</scope>
    <source>
        <strain evidence="2">ANTI</strain>
    </source>
</reference>
<feature type="transmembrane region" description="Helical" evidence="1">
    <location>
        <begin position="6"/>
        <end position="26"/>
    </location>
</feature>
<keyword evidence="1" id="KW-0812">Transmembrane</keyword>
<dbReference type="EMBL" id="JARVWT010000006">
    <property type="protein sequence ID" value="MDH2332494.1"/>
    <property type="molecule type" value="Genomic_DNA"/>
</dbReference>
<protein>
    <submittedName>
        <fullName evidence="2">Uncharacterized protein</fullName>
    </submittedName>
</protein>
<organism evidence="2 3">
    <name type="scientific">Paenibacillus polymyxa</name>
    <name type="common">Bacillus polymyxa</name>
    <dbReference type="NCBI Taxonomy" id="1406"/>
    <lineage>
        <taxon>Bacteria</taxon>
        <taxon>Bacillati</taxon>
        <taxon>Bacillota</taxon>
        <taxon>Bacilli</taxon>
        <taxon>Bacillales</taxon>
        <taxon>Paenibacillaceae</taxon>
        <taxon>Paenibacillus</taxon>
    </lineage>
</organism>
<gene>
    <name evidence="2" type="ORF">QDS18_16665</name>
</gene>
<evidence type="ECO:0000256" key="1">
    <source>
        <dbReference type="SAM" id="Phobius"/>
    </source>
</evidence>
<comment type="caution">
    <text evidence="2">The sequence shown here is derived from an EMBL/GenBank/DDBJ whole genome shotgun (WGS) entry which is preliminary data.</text>
</comment>
<keyword evidence="1" id="KW-1133">Transmembrane helix</keyword>
<dbReference type="AlphaFoldDB" id="A0AAP4EC10"/>
<evidence type="ECO:0000313" key="2">
    <source>
        <dbReference type="EMBL" id="MDH2332494.1"/>
    </source>
</evidence>
<accession>A0AAP4EC10</accession>
<keyword evidence="1" id="KW-0472">Membrane</keyword>
<sequence length="71" mass="7929">MVTVLYVWLCVHIALVLAGLLMLTYVEIRSDSKTDAIELAEAAAFIVALPALFWFLYVLLRFNRGGIGGWI</sequence>